<dbReference type="EMBL" id="SIJB01000036">
    <property type="protein sequence ID" value="NBI30672.1"/>
    <property type="molecule type" value="Genomic_DNA"/>
</dbReference>
<organism evidence="2 3">
    <name type="scientific">Chengkuizengella marina</name>
    <dbReference type="NCBI Taxonomy" id="2507566"/>
    <lineage>
        <taxon>Bacteria</taxon>
        <taxon>Bacillati</taxon>
        <taxon>Bacillota</taxon>
        <taxon>Bacilli</taxon>
        <taxon>Bacillales</taxon>
        <taxon>Paenibacillaceae</taxon>
        <taxon>Chengkuizengella</taxon>
    </lineage>
</organism>
<evidence type="ECO:0000313" key="3">
    <source>
        <dbReference type="Proteomes" id="UP000448943"/>
    </source>
</evidence>
<comment type="caution">
    <text evidence="2">The sequence shown here is derived from an EMBL/GenBank/DDBJ whole genome shotgun (WGS) entry which is preliminary data.</text>
</comment>
<name>A0A6N9Q742_9BACL</name>
<evidence type="ECO:0000259" key="1">
    <source>
        <dbReference type="Pfam" id="PF13625"/>
    </source>
</evidence>
<sequence length="657" mass="77822">MNCEKYLSQLPQSYLREIQTQSTYEKLMKHGHDLKDCLTSPQLLAECYEKLNYIEKHTLSWLIRNVGYEPFEWKHIISLVEDQLSKAELKMGLTLLRQKGIVFTFRKTWGEHIYVIPKDAFHAWVKVLLPEIKHVSCIGDEVVQPLDRLGRGLIFDLFQLMIYIAKNEVSLTQDKMIKKRQLQKMCNLLDINEDDLQFIDLKYMGQDFYPKAFVLVYDLLLRLKLAEQKSKHVELNKDKIHGWLVQNSCQMNKILYEVWHQICMPNQVWLQLIWAKMETISYDMWYPIQELVNWIEDSQLMSCYGIEKKQCFNQLLNSMKVFVGFGWIQLGKTDNNEMVFKWKMNLNSTAKPLEHDEIQFYIQADYEVLVPSNVPFHIRWELESMSEMTNSDVIMHYSITKKSIKTARQNGRTTNDIIEFLNKYSKYGLPDNVKKSVEDWSEQVGKIVFQEVLLLRCADEKTFHQLNDNPLFQPYIITKLGEKDFIIQKNLLKELINKLEKNGYTPLFSSLKQGSEDEKVQFPSFNKTVNGSYILENAKEANGLVNSNKTMLYYEMEHKFPNIKDVYPILEEIPPIWLKQYRSYHPSTEKEIIQKAIDNHVYLKLRKNKVERMVLPQKIEEKEGDLLIHAFEKNKDITLFSHDWEEMRLIFPGINDK</sequence>
<dbReference type="OrthoDB" id="2987331at2"/>
<dbReference type="InterPro" id="IPR032830">
    <property type="entry name" value="XPB/Ssl2_N"/>
</dbReference>
<dbReference type="Pfam" id="PF13625">
    <property type="entry name" value="Helicase_C_3"/>
    <property type="match status" value="1"/>
</dbReference>
<feature type="domain" description="Helicase XPB/Ssl2 N-terminal" evidence="1">
    <location>
        <begin position="361"/>
        <end position="475"/>
    </location>
</feature>
<dbReference type="RefSeq" id="WP_160647488.1">
    <property type="nucleotide sequence ID" value="NZ_SIJB01000036.1"/>
</dbReference>
<evidence type="ECO:0000313" key="2">
    <source>
        <dbReference type="EMBL" id="NBI30672.1"/>
    </source>
</evidence>
<reference evidence="2 3" key="1">
    <citation type="submission" date="2019-01" db="EMBL/GenBank/DDBJ databases">
        <title>Chengkuizengella sp. nov., isolated from deep-sea sediment of East Pacific Ocean.</title>
        <authorList>
            <person name="Yang J."/>
            <person name="Lai Q."/>
            <person name="Shao Z."/>
        </authorList>
    </citation>
    <scope>NUCLEOTIDE SEQUENCE [LARGE SCALE GENOMIC DNA]</scope>
    <source>
        <strain evidence="2 3">YPA3-1-1</strain>
    </source>
</reference>
<proteinExistence type="predicted"/>
<dbReference type="Proteomes" id="UP000448943">
    <property type="component" value="Unassembled WGS sequence"/>
</dbReference>
<accession>A0A6N9Q742</accession>
<keyword evidence="3" id="KW-1185">Reference proteome</keyword>
<protein>
    <recommendedName>
        <fullName evidence="1">Helicase XPB/Ssl2 N-terminal domain-containing protein</fullName>
    </recommendedName>
</protein>
<gene>
    <name evidence="2" type="ORF">ERL59_17110</name>
</gene>
<dbReference type="AlphaFoldDB" id="A0A6N9Q742"/>